<dbReference type="Gene3D" id="3.40.720.10">
    <property type="entry name" value="Alkaline Phosphatase, subunit A"/>
    <property type="match status" value="1"/>
</dbReference>
<sequence length="442" mass="48546">MLRALSLFMLIVSAGTITACQQATGNTPPNIIVIMADDLGYGDIGAYGASLIETPNLDRMSNEGIRLDSFYASANICTPSRGGLLTGRYPVRLGLTADVARPTNNIGLAREEITIARILKDLGYSTSLIGKWHLGSQPQYSPLHYGFDSFFGLLHSNDMHPLQLYDNTDVIEDPVNQSTLTERYTAQAVNFINDNRDQPFFLYLPHTFPHTPLHTAAPFAGQSDAGLYGDTVETLDWSTGQILTTLAELGLDDNTLVIFTSDNGPWFEGSVGQLRDRKGSSWEGGMRVPFIARWPAMIPAGQVSNEAAMNIDLLPTLIKLAGGDLPADRPIDGKDIMPMLSEGAESPHEALFLFQNDRIAGVRSGKWKLVVESSYRSVITSFDHADSYYAPTGLLFDLQLDPGETYSYARENPEVVNRLRTHLEQAQQALDTSVLDAMWILP</sequence>
<keyword evidence="8" id="KW-1185">Reference proteome</keyword>
<dbReference type="Pfam" id="PF00884">
    <property type="entry name" value="Sulfatase"/>
    <property type="match status" value="1"/>
</dbReference>
<reference evidence="8" key="1">
    <citation type="submission" date="2016-07" db="EMBL/GenBank/DDBJ databases">
        <authorList>
            <person name="Florea S."/>
            <person name="Webb J.S."/>
            <person name="Jaromczyk J."/>
            <person name="Schardl C.L."/>
        </authorList>
    </citation>
    <scope>NUCLEOTIDE SEQUENCE [LARGE SCALE GENOMIC DNA]</scope>
    <source>
        <strain evidence="8">KCTC 42131</strain>
    </source>
</reference>
<dbReference type="PROSITE" id="PS00149">
    <property type="entry name" value="SULFATASE_2"/>
    <property type="match status" value="1"/>
</dbReference>
<accession>A0A1E8CIN3</accession>
<evidence type="ECO:0000256" key="1">
    <source>
        <dbReference type="ARBA" id="ARBA00008779"/>
    </source>
</evidence>
<keyword evidence="3" id="KW-0378">Hydrolase</keyword>
<evidence type="ECO:0000256" key="4">
    <source>
        <dbReference type="ARBA" id="ARBA00022837"/>
    </source>
</evidence>
<feature type="domain" description="Sulfatase N-terminal" evidence="6">
    <location>
        <begin position="29"/>
        <end position="322"/>
    </location>
</feature>
<dbReference type="Pfam" id="PF14707">
    <property type="entry name" value="Sulfatase_C"/>
    <property type="match status" value="1"/>
</dbReference>
<keyword evidence="4" id="KW-0106">Calcium</keyword>
<protein>
    <recommendedName>
        <fullName evidence="6">Sulfatase N-terminal domain-containing protein</fullName>
    </recommendedName>
</protein>
<evidence type="ECO:0000256" key="5">
    <source>
        <dbReference type="SAM" id="SignalP"/>
    </source>
</evidence>
<dbReference type="GO" id="GO:0004065">
    <property type="term" value="F:arylsulfatase activity"/>
    <property type="evidence" value="ECO:0007669"/>
    <property type="project" value="TreeGrafter"/>
</dbReference>
<comment type="similarity">
    <text evidence="1">Belongs to the sulfatase family.</text>
</comment>
<evidence type="ECO:0000256" key="3">
    <source>
        <dbReference type="ARBA" id="ARBA00022801"/>
    </source>
</evidence>
<dbReference type="SUPFAM" id="SSF53649">
    <property type="entry name" value="Alkaline phosphatase-like"/>
    <property type="match status" value="1"/>
</dbReference>
<keyword evidence="5" id="KW-0732">Signal</keyword>
<feature type="signal peptide" evidence="5">
    <location>
        <begin position="1"/>
        <end position="19"/>
    </location>
</feature>
<dbReference type="PANTHER" id="PTHR42693:SF53">
    <property type="entry name" value="ENDO-4-O-SULFATASE"/>
    <property type="match status" value="1"/>
</dbReference>
<dbReference type="InterPro" id="IPR050738">
    <property type="entry name" value="Sulfatase"/>
</dbReference>
<gene>
    <name evidence="7" type="ORF">PHACT_02380</name>
</gene>
<dbReference type="GO" id="GO:0046872">
    <property type="term" value="F:metal ion binding"/>
    <property type="evidence" value="ECO:0007669"/>
    <property type="project" value="UniProtKB-KW"/>
</dbReference>
<dbReference type="PROSITE" id="PS51257">
    <property type="entry name" value="PROKAR_LIPOPROTEIN"/>
    <property type="match status" value="1"/>
</dbReference>
<evidence type="ECO:0000256" key="2">
    <source>
        <dbReference type="ARBA" id="ARBA00022723"/>
    </source>
</evidence>
<dbReference type="OrthoDB" id="9803751at2"/>
<feature type="chain" id="PRO_5009212027" description="Sulfatase N-terminal domain-containing protein" evidence="5">
    <location>
        <begin position="20"/>
        <end position="442"/>
    </location>
</feature>
<evidence type="ECO:0000313" key="7">
    <source>
        <dbReference type="EMBL" id="OFE12117.1"/>
    </source>
</evidence>
<name>A0A1E8CIN3_9GAMM</name>
<dbReference type="InterPro" id="IPR024607">
    <property type="entry name" value="Sulfatase_CS"/>
</dbReference>
<comment type="caution">
    <text evidence="7">The sequence shown here is derived from an EMBL/GenBank/DDBJ whole genome shotgun (WGS) entry which is preliminary data.</text>
</comment>
<keyword evidence="2" id="KW-0479">Metal-binding</keyword>
<evidence type="ECO:0000313" key="8">
    <source>
        <dbReference type="Proteomes" id="UP000175669"/>
    </source>
</evidence>
<proteinExistence type="inferred from homology"/>
<evidence type="ECO:0000259" key="6">
    <source>
        <dbReference type="Pfam" id="PF00884"/>
    </source>
</evidence>
<dbReference type="EMBL" id="MASR01000001">
    <property type="protein sequence ID" value="OFE12117.1"/>
    <property type="molecule type" value="Genomic_DNA"/>
</dbReference>
<dbReference type="STRING" id="1524254.PHACT_02380"/>
<dbReference type="Gene3D" id="3.30.1120.10">
    <property type="match status" value="1"/>
</dbReference>
<dbReference type="InterPro" id="IPR000917">
    <property type="entry name" value="Sulfatase_N"/>
</dbReference>
<dbReference type="CDD" id="cd16026">
    <property type="entry name" value="GALNS_like"/>
    <property type="match status" value="1"/>
</dbReference>
<dbReference type="Proteomes" id="UP000175669">
    <property type="component" value="Unassembled WGS sequence"/>
</dbReference>
<organism evidence="7 8">
    <name type="scientific">Pseudohongiella acticola</name>
    <dbReference type="NCBI Taxonomy" id="1524254"/>
    <lineage>
        <taxon>Bacteria</taxon>
        <taxon>Pseudomonadati</taxon>
        <taxon>Pseudomonadota</taxon>
        <taxon>Gammaproteobacteria</taxon>
        <taxon>Pseudomonadales</taxon>
        <taxon>Pseudohongiellaceae</taxon>
        <taxon>Pseudohongiella</taxon>
    </lineage>
</organism>
<dbReference type="InterPro" id="IPR017850">
    <property type="entry name" value="Alkaline_phosphatase_core_sf"/>
</dbReference>
<dbReference type="PANTHER" id="PTHR42693">
    <property type="entry name" value="ARYLSULFATASE FAMILY MEMBER"/>
    <property type="match status" value="1"/>
</dbReference>
<dbReference type="RefSeq" id="WP_070115741.1">
    <property type="nucleotide sequence ID" value="NZ_MASR01000001.1"/>
</dbReference>
<dbReference type="AlphaFoldDB" id="A0A1E8CIN3"/>